<dbReference type="RefSeq" id="XP_068345910.1">
    <property type="nucleotide sequence ID" value="XM_068496571.1"/>
</dbReference>
<dbReference type="PANTHER" id="PTHR14237:SF80">
    <property type="entry name" value="MOLYBDENUM COFACTOR SULFURASE"/>
    <property type="match status" value="1"/>
</dbReference>
<feature type="domain" description="Aminotransferase class V" evidence="1">
    <location>
        <begin position="111"/>
        <end position="470"/>
    </location>
</feature>
<comment type="caution">
    <text evidence="2">The sequence shown here is derived from an EMBL/GenBank/DDBJ whole genome shotgun (WGS) entry which is preliminary data.</text>
</comment>
<gene>
    <name evidence="2" type="ORF">TRFO_12333</name>
</gene>
<dbReference type="Gene3D" id="3.90.1150.10">
    <property type="entry name" value="Aspartate Aminotransferase, domain 1"/>
    <property type="match status" value="1"/>
</dbReference>
<dbReference type="EMBL" id="MLAK01001470">
    <property type="protein sequence ID" value="OHS92773.1"/>
    <property type="molecule type" value="Genomic_DNA"/>
</dbReference>
<dbReference type="InterPro" id="IPR015424">
    <property type="entry name" value="PyrdxlP-dep_Trfase"/>
</dbReference>
<keyword evidence="3" id="KW-1185">Reference proteome</keyword>
<dbReference type="InterPro" id="IPR015421">
    <property type="entry name" value="PyrdxlP-dep_Trfase_major"/>
</dbReference>
<accession>A0A1J4J5P7</accession>
<dbReference type="AlphaFoldDB" id="A0A1J4J5P7"/>
<sequence>MIQATSHFQRYRWIRVTLFGLLIALVISLANTVFTCDTCQSDSFTEVLNSDNYPQFLPEYRRKYMKHLINATYLDYTGAGVYNDLDIELFRRSVLFPTKVPANQTKIVHDKVIQETRDTLLSFLGTSSKYYTVVFLASATQALKLIGENYKWNKDSKYIYTRYNHNSVLGIRKYAVAAGGSFNVVNTTTEMQADQNALFAVALEENFAGGKISKEEMIRLTHTEGMTVLADTAAYLPTNKLNLTETPFHAVVLSFYKIIGFPNFGACVIRNDFLKEKLEKKSFLAGSVDIALSNSMKYRLKSENQFEDDEVPYEMCQAALLGMKFLMNIGIDKINEHVYRLSDKLYKNLRDLKHSNDQIATEIYGNHDKSSKDLQGGIVAFNVKKSNGDYVGYSQVVKEAKKSNIHLRGGCHCNPGACFASMKIPENVAMEYFNQKTTCGDNNDIINGIPLGSVRASLGWATTDEDIELFTKFIIENYVF</sequence>
<dbReference type="Proteomes" id="UP000179807">
    <property type="component" value="Unassembled WGS sequence"/>
</dbReference>
<dbReference type="OrthoDB" id="10264306at2759"/>
<evidence type="ECO:0000313" key="2">
    <source>
        <dbReference type="EMBL" id="OHS92773.1"/>
    </source>
</evidence>
<proteinExistence type="predicted"/>
<dbReference type="Pfam" id="PF00266">
    <property type="entry name" value="Aminotran_5"/>
    <property type="match status" value="1"/>
</dbReference>
<dbReference type="InterPro" id="IPR000192">
    <property type="entry name" value="Aminotrans_V_dom"/>
</dbReference>
<dbReference type="VEuPathDB" id="TrichDB:TRFO_12333"/>
<organism evidence="2 3">
    <name type="scientific">Tritrichomonas foetus</name>
    <dbReference type="NCBI Taxonomy" id="1144522"/>
    <lineage>
        <taxon>Eukaryota</taxon>
        <taxon>Metamonada</taxon>
        <taxon>Parabasalia</taxon>
        <taxon>Tritrichomonadida</taxon>
        <taxon>Tritrichomonadidae</taxon>
        <taxon>Tritrichomonas</taxon>
    </lineage>
</organism>
<dbReference type="InterPro" id="IPR015422">
    <property type="entry name" value="PyrdxlP-dep_Trfase_small"/>
</dbReference>
<dbReference type="SUPFAM" id="SSF53383">
    <property type="entry name" value="PLP-dependent transferases"/>
    <property type="match status" value="1"/>
</dbReference>
<dbReference type="Gene3D" id="3.40.640.10">
    <property type="entry name" value="Type I PLP-dependent aspartate aminotransferase-like (Major domain)"/>
    <property type="match status" value="1"/>
</dbReference>
<dbReference type="PANTHER" id="PTHR14237">
    <property type="entry name" value="MOLYBDOPTERIN COFACTOR SULFURASE MOSC"/>
    <property type="match status" value="1"/>
</dbReference>
<evidence type="ECO:0000259" key="1">
    <source>
        <dbReference type="Pfam" id="PF00266"/>
    </source>
</evidence>
<dbReference type="GeneID" id="94831275"/>
<evidence type="ECO:0000313" key="3">
    <source>
        <dbReference type="Proteomes" id="UP000179807"/>
    </source>
</evidence>
<reference evidence="2" key="1">
    <citation type="submission" date="2016-10" db="EMBL/GenBank/DDBJ databases">
        <authorList>
            <person name="Benchimol M."/>
            <person name="Almeida L.G."/>
            <person name="Vasconcelos A.T."/>
            <person name="Perreira-Neves A."/>
            <person name="Rosa I.A."/>
            <person name="Tasca T."/>
            <person name="Bogo M.R."/>
            <person name="de Souza W."/>
        </authorList>
    </citation>
    <scope>NUCLEOTIDE SEQUENCE [LARGE SCALE GENOMIC DNA]</scope>
    <source>
        <strain evidence="2">K</strain>
    </source>
</reference>
<protein>
    <submittedName>
        <fullName evidence="2">Molybdenum cofactor sulfurase</fullName>
    </submittedName>
</protein>
<name>A0A1J4J5P7_9EUKA</name>